<dbReference type="GO" id="GO:0005975">
    <property type="term" value="P:carbohydrate metabolic process"/>
    <property type="evidence" value="ECO:0007669"/>
    <property type="project" value="InterPro"/>
</dbReference>
<comment type="similarity">
    <text evidence="1 4">Belongs to the glycosyl hydrolase 1 family.</text>
</comment>
<protein>
    <recommendedName>
        <fullName evidence="8">Beta-glucosidase</fullName>
    </recommendedName>
</protein>
<evidence type="ECO:0000256" key="3">
    <source>
        <dbReference type="ARBA" id="ARBA00023295"/>
    </source>
</evidence>
<dbReference type="InterPro" id="IPR017853">
    <property type="entry name" value="GH"/>
</dbReference>
<evidence type="ECO:0000313" key="6">
    <source>
        <dbReference type="EMBL" id="KAK9794356.1"/>
    </source>
</evidence>
<gene>
    <name evidence="6" type="ORF">WJX73_002180</name>
</gene>
<dbReference type="GO" id="GO:0008422">
    <property type="term" value="F:beta-glucosidase activity"/>
    <property type="evidence" value="ECO:0007669"/>
    <property type="project" value="TreeGrafter"/>
</dbReference>
<evidence type="ECO:0000313" key="7">
    <source>
        <dbReference type="Proteomes" id="UP001465755"/>
    </source>
</evidence>
<keyword evidence="7" id="KW-1185">Reference proteome</keyword>
<dbReference type="PROSITE" id="PS00653">
    <property type="entry name" value="GLYCOSYL_HYDROL_F1_2"/>
    <property type="match status" value="1"/>
</dbReference>
<dbReference type="PANTHER" id="PTHR10353:SF36">
    <property type="entry name" value="LP05116P"/>
    <property type="match status" value="1"/>
</dbReference>
<evidence type="ECO:0008006" key="8">
    <source>
        <dbReference type="Google" id="ProtNLM"/>
    </source>
</evidence>
<evidence type="ECO:0000256" key="5">
    <source>
        <dbReference type="SAM" id="SignalP"/>
    </source>
</evidence>
<dbReference type="Proteomes" id="UP001465755">
    <property type="component" value="Unassembled WGS sequence"/>
</dbReference>
<dbReference type="FunFam" id="3.20.20.80:FF:000020">
    <property type="entry name" value="Beta-glucosidase 12"/>
    <property type="match status" value="1"/>
</dbReference>
<keyword evidence="3" id="KW-0326">Glycosidase</keyword>
<evidence type="ECO:0000256" key="1">
    <source>
        <dbReference type="ARBA" id="ARBA00010838"/>
    </source>
</evidence>
<dbReference type="SUPFAM" id="SSF51445">
    <property type="entry name" value="(Trans)glycosidases"/>
    <property type="match status" value="1"/>
</dbReference>
<dbReference type="EMBL" id="JALJOQ010000139">
    <property type="protein sequence ID" value="KAK9794356.1"/>
    <property type="molecule type" value="Genomic_DNA"/>
</dbReference>
<dbReference type="PANTHER" id="PTHR10353">
    <property type="entry name" value="GLYCOSYL HYDROLASE"/>
    <property type="match status" value="1"/>
</dbReference>
<feature type="signal peptide" evidence="5">
    <location>
        <begin position="1"/>
        <end position="31"/>
    </location>
</feature>
<keyword evidence="5" id="KW-0732">Signal</keyword>
<dbReference type="PRINTS" id="PR00131">
    <property type="entry name" value="GLHYDRLASE1"/>
</dbReference>
<keyword evidence="2" id="KW-0378">Hydrolase</keyword>
<dbReference type="AlphaFoldDB" id="A0AAW1NTQ4"/>
<dbReference type="InterPro" id="IPR001360">
    <property type="entry name" value="Glyco_hydro_1"/>
</dbReference>
<dbReference type="Gene3D" id="3.20.20.80">
    <property type="entry name" value="Glycosidases"/>
    <property type="match status" value="1"/>
</dbReference>
<proteinExistence type="inferred from homology"/>
<accession>A0AAW1NTQ4</accession>
<feature type="chain" id="PRO_5043923547" description="Beta-glucosidase" evidence="5">
    <location>
        <begin position="32"/>
        <end position="505"/>
    </location>
</feature>
<dbReference type="InterPro" id="IPR033132">
    <property type="entry name" value="GH_1_N_CS"/>
</dbReference>
<evidence type="ECO:0000256" key="4">
    <source>
        <dbReference type="RuleBase" id="RU003690"/>
    </source>
</evidence>
<sequence>MRVRQRLIQHKHLQYLLCLVFAVAFLHAAVAQSNTTAGMTDSNKQPPPFVFGTASAAYQIEGAWNEGGRLPSIWDTFSQMPGKVANNENGNVADDFYHRWQEDVELMKSLGVQLFRFSLSWPRIIPKGRGEVNQAGIAFYSRLIDALLAAGIEPHITLYHWDLPQALEDEYLGWLGERVVDDFAAYAAVCFNAFSDRVKYFTTFNEPLSFVFIGYDQGIHAPGRCSDRSRCAAGNSSTEPWIATHHVLLAHVAAVQQLRSIAPDAKVSINFNTNWGEPMTNSREDLEASQRYLDFNLGVYADPCFLGDYPSSVRKAVPSLPHFTTEQKAALKKSVDYFALNHYTTNWVSASDSGLQKASTTYVRDGAPIGPQADSEWLYVVPWGMRRLLNYVNKRYHHPAIYITESGVDVPNENSMPFPDVLQDDFRIDYYREYIENAVLAATVDGVDVRAYFAWSILDNFEWADGYSKRFGITYVDYKNGLKRTPKQSAYFLAKLFGRHPNPGT</sequence>
<reference evidence="6 7" key="1">
    <citation type="journal article" date="2024" name="Nat. Commun.">
        <title>Phylogenomics reveals the evolutionary origins of lichenization in chlorophyte algae.</title>
        <authorList>
            <person name="Puginier C."/>
            <person name="Libourel C."/>
            <person name="Otte J."/>
            <person name="Skaloud P."/>
            <person name="Haon M."/>
            <person name="Grisel S."/>
            <person name="Petersen M."/>
            <person name="Berrin J.G."/>
            <person name="Delaux P.M."/>
            <person name="Dal Grande F."/>
            <person name="Keller J."/>
        </authorList>
    </citation>
    <scope>NUCLEOTIDE SEQUENCE [LARGE SCALE GENOMIC DNA]</scope>
    <source>
        <strain evidence="6 7">SAG 2036</strain>
    </source>
</reference>
<name>A0AAW1NTQ4_9CHLO</name>
<evidence type="ECO:0000256" key="2">
    <source>
        <dbReference type="ARBA" id="ARBA00022801"/>
    </source>
</evidence>
<dbReference type="Pfam" id="PF00232">
    <property type="entry name" value="Glyco_hydro_1"/>
    <property type="match status" value="1"/>
</dbReference>
<organism evidence="6 7">
    <name type="scientific">Symbiochloris irregularis</name>
    <dbReference type="NCBI Taxonomy" id="706552"/>
    <lineage>
        <taxon>Eukaryota</taxon>
        <taxon>Viridiplantae</taxon>
        <taxon>Chlorophyta</taxon>
        <taxon>core chlorophytes</taxon>
        <taxon>Trebouxiophyceae</taxon>
        <taxon>Trebouxiales</taxon>
        <taxon>Trebouxiaceae</taxon>
        <taxon>Symbiochloris</taxon>
    </lineage>
</organism>
<comment type="caution">
    <text evidence="6">The sequence shown here is derived from an EMBL/GenBank/DDBJ whole genome shotgun (WGS) entry which is preliminary data.</text>
</comment>